<name>A0A0R2JRM2_9LACO</name>
<keyword evidence="1 3" id="KW-0812">Transmembrane</keyword>
<gene>
    <name evidence="4" type="ORF">IV67_GL000288</name>
</gene>
<sequence>MGRNVMKNKEMTILGVVIAINLVLSNIVRLPTPTGFVSLVEVGIFIAAWQFGPRGGAIVGGITGILLDLLAGYPQWMILSLIIHGSEGYLLGFSSETLAGKTKSMLAGGAVMVVGYWLGGAGLNWLMGGMEMQIKAALVASAADMPANVLQVFVGFLLALLINPAVSKIIQQQHLES</sequence>
<dbReference type="PANTHER" id="PTHR37815:SF3">
    <property type="entry name" value="UPF0397 PROTEIN SPR0429"/>
    <property type="match status" value="1"/>
</dbReference>
<keyword evidence="3" id="KW-0472">Membrane</keyword>
<dbReference type="Proteomes" id="UP000051673">
    <property type="component" value="Unassembled WGS sequence"/>
</dbReference>
<keyword evidence="2 3" id="KW-1133">Transmembrane helix</keyword>
<dbReference type="AlphaFoldDB" id="A0A0R2JRM2"/>
<dbReference type="Pfam" id="PF07155">
    <property type="entry name" value="ECF-ribofla_trS"/>
    <property type="match status" value="1"/>
</dbReference>
<evidence type="ECO:0000313" key="4">
    <source>
        <dbReference type="EMBL" id="KRN76781.1"/>
    </source>
</evidence>
<dbReference type="PATRIC" id="fig|1620.3.peg.293"/>
<feature type="transmembrane region" description="Helical" evidence="3">
    <location>
        <begin position="147"/>
        <end position="166"/>
    </location>
</feature>
<evidence type="ECO:0000256" key="1">
    <source>
        <dbReference type="ARBA" id="ARBA00022692"/>
    </source>
</evidence>
<comment type="caution">
    <text evidence="4">The sequence shown here is derived from an EMBL/GenBank/DDBJ whole genome shotgun (WGS) entry which is preliminary data.</text>
</comment>
<evidence type="ECO:0000256" key="2">
    <source>
        <dbReference type="ARBA" id="ARBA00022989"/>
    </source>
</evidence>
<accession>A0A0R2JRM2</accession>
<dbReference type="PANTHER" id="PTHR37815">
    <property type="entry name" value="UPF0397 PROTEIN BC_2624-RELATED"/>
    <property type="match status" value="1"/>
</dbReference>
<evidence type="ECO:0000256" key="3">
    <source>
        <dbReference type="SAM" id="Phobius"/>
    </source>
</evidence>
<dbReference type="EMBL" id="JQCD01000024">
    <property type="protein sequence ID" value="KRN76781.1"/>
    <property type="molecule type" value="Genomic_DNA"/>
</dbReference>
<evidence type="ECO:0000313" key="5">
    <source>
        <dbReference type="Proteomes" id="UP000051673"/>
    </source>
</evidence>
<dbReference type="Gene3D" id="1.10.1760.20">
    <property type="match status" value="1"/>
</dbReference>
<reference evidence="4 5" key="1">
    <citation type="journal article" date="2015" name="Genome Announc.">
        <title>Expanding the biotechnology potential of lactobacilli through comparative genomics of 213 strains and associated genera.</title>
        <authorList>
            <person name="Sun Z."/>
            <person name="Harris H.M."/>
            <person name="McCann A."/>
            <person name="Guo C."/>
            <person name="Argimon S."/>
            <person name="Zhang W."/>
            <person name="Yang X."/>
            <person name="Jeffery I.B."/>
            <person name="Cooney J.C."/>
            <person name="Kagawa T.F."/>
            <person name="Liu W."/>
            <person name="Song Y."/>
            <person name="Salvetti E."/>
            <person name="Wrobel A."/>
            <person name="Rasinkangas P."/>
            <person name="Parkhill J."/>
            <person name="Rea M.C."/>
            <person name="O'Sullivan O."/>
            <person name="Ritari J."/>
            <person name="Douillard F.P."/>
            <person name="Paul Ross R."/>
            <person name="Yang R."/>
            <person name="Briner A.E."/>
            <person name="Felis G.E."/>
            <person name="de Vos W.M."/>
            <person name="Barrangou R."/>
            <person name="Klaenhammer T.R."/>
            <person name="Caufield P.W."/>
            <person name="Cui Y."/>
            <person name="Zhang H."/>
            <person name="O'Toole P.W."/>
        </authorList>
    </citation>
    <scope>NUCLEOTIDE SEQUENCE [LARGE SCALE GENOMIC DNA]</scope>
    <source>
        <strain evidence="4 5">DSM 20014</strain>
    </source>
</reference>
<proteinExistence type="predicted"/>
<protein>
    <submittedName>
        <fullName evidence="4">Integral membrane protein</fullName>
    </submittedName>
</protein>
<feature type="transmembrane region" description="Helical" evidence="3">
    <location>
        <begin position="64"/>
        <end position="85"/>
    </location>
</feature>
<dbReference type="GO" id="GO:0016020">
    <property type="term" value="C:membrane"/>
    <property type="evidence" value="ECO:0007669"/>
    <property type="project" value="InterPro"/>
</dbReference>
<feature type="transmembrane region" description="Helical" evidence="3">
    <location>
        <begin position="105"/>
        <end position="126"/>
    </location>
</feature>
<dbReference type="STRING" id="1620.IV67_GL000288"/>
<dbReference type="InterPro" id="IPR009825">
    <property type="entry name" value="ECF_substrate-spec-like"/>
</dbReference>
<organism evidence="4 5">
    <name type="scientific">Weissella minor</name>
    <dbReference type="NCBI Taxonomy" id="1620"/>
    <lineage>
        <taxon>Bacteria</taxon>
        <taxon>Bacillati</taxon>
        <taxon>Bacillota</taxon>
        <taxon>Bacilli</taxon>
        <taxon>Lactobacillales</taxon>
        <taxon>Lactobacillaceae</taxon>
        <taxon>Weissella</taxon>
    </lineage>
</organism>
<keyword evidence="5" id="KW-1185">Reference proteome</keyword>